<name>B3E3F4_TRIL1</name>
<dbReference type="KEGG" id="glo:Glov_2057"/>
<reference evidence="1 2" key="1">
    <citation type="submission" date="2008-05" db="EMBL/GenBank/DDBJ databases">
        <title>Complete sequence of chromosome of Geobacter lovleyi SZ.</title>
        <authorList>
            <consortium name="US DOE Joint Genome Institute"/>
            <person name="Lucas S."/>
            <person name="Copeland A."/>
            <person name="Lapidus A."/>
            <person name="Glavina del Rio T."/>
            <person name="Dalin E."/>
            <person name="Tice H."/>
            <person name="Bruce D."/>
            <person name="Goodwin L."/>
            <person name="Pitluck S."/>
            <person name="Chertkov O."/>
            <person name="Meincke L."/>
            <person name="Brettin T."/>
            <person name="Detter J.C."/>
            <person name="Han C."/>
            <person name="Tapia R."/>
            <person name="Kuske C.R."/>
            <person name="Schmutz J."/>
            <person name="Larimer F."/>
            <person name="Land M."/>
            <person name="Hauser L."/>
            <person name="Kyrpides N."/>
            <person name="Mikhailova N."/>
            <person name="Sung Y."/>
            <person name="Fletcher K.E."/>
            <person name="Ritalahti K.M."/>
            <person name="Loeffler F.E."/>
            <person name="Richardson P."/>
        </authorList>
    </citation>
    <scope>NUCLEOTIDE SEQUENCE [LARGE SCALE GENOMIC DNA]</scope>
    <source>
        <strain evidence="2">ATCC BAA-1151 / DSM 17278 / SZ</strain>
    </source>
</reference>
<proteinExistence type="predicted"/>
<sequence>MWSQNIRVEEQTGRTVSVFLAVFTKFVVIQMQG</sequence>
<dbReference type="EMBL" id="CP001089">
    <property type="protein sequence ID" value="ACD95773.1"/>
    <property type="molecule type" value="Genomic_DNA"/>
</dbReference>
<protein>
    <submittedName>
        <fullName evidence="1">Uncharacterized protein</fullName>
    </submittedName>
</protein>
<evidence type="ECO:0000313" key="1">
    <source>
        <dbReference type="EMBL" id="ACD95773.1"/>
    </source>
</evidence>
<accession>B3E3F4</accession>
<dbReference type="Proteomes" id="UP000002420">
    <property type="component" value="Chromosome"/>
</dbReference>
<dbReference type="HOGENOM" id="CLU_3382047_0_0_7"/>
<gene>
    <name evidence="1" type="ordered locus">Glov_2057</name>
</gene>
<organism evidence="1 2">
    <name type="scientific">Trichlorobacter lovleyi (strain ATCC BAA-1151 / DSM 17278 / SZ)</name>
    <name type="common">Geobacter lovleyi</name>
    <dbReference type="NCBI Taxonomy" id="398767"/>
    <lineage>
        <taxon>Bacteria</taxon>
        <taxon>Pseudomonadati</taxon>
        <taxon>Thermodesulfobacteriota</taxon>
        <taxon>Desulfuromonadia</taxon>
        <taxon>Geobacterales</taxon>
        <taxon>Geobacteraceae</taxon>
        <taxon>Trichlorobacter</taxon>
    </lineage>
</organism>
<dbReference type="AlphaFoldDB" id="B3E3F4"/>
<keyword evidence="2" id="KW-1185">Reference proteome</keyword>
<evidence type="ECO:0000313" key="2">
    <source>
        <dbReference type="Proteomes" id="UP000002420"/>
    </source>
</evidence>